<dbReference type="InterPro" id="IPR021431">
    <property type="entry name" value="DUF3080"/>
</dbReference>
<dbReference type="AlphaFoldDB" id="A0A2N7UGY7"/>
<protein>
    <submittedName>
        <fullName evidence="1">DUF3080 domain-containing protein</fullName>
    </submittedName>
</protein>
<sequence>MDNVISRRNSHPPRWQRLVALLLASMALGGCGNGSDDSDQLLIDYQGELARHLDLEPPMPQAPGNIGAFPPRRERLLDVPDTREGMLDIYALRECHITTMVAERNSALGRVAPPSQRWLYELELWQRLDACLNSNVPDSLAESDRQRLERLTAVKTEQLPRVSWNAMLESEEFEKSFSRASSVLPQDQLAPPEAQLEALAFLHALVRHQFEPQRQPDTDRLEEHLQALRERPYSGELLRTLLLAEQRLREASNLLSETLARHDSCQGLEDFSASPEDSPVGADLATWLEQLDKAGTRWLGSLDRLLAAHPEQAEPVHDYARRWLSLDAADAVLPAFRDAREAHLDLRQTLAKRCG</sequence>
<comment type="caution">
    <text evidence="1">The sequence shown here is derived from an EMBL/GenBank/DDBJ whole genome shotgun (WGS) entry which is preliminary data.</text>
</comment>
<name>A0A2N7UGY7_9GAMM</name>
<accession>A0A2N7UGY7</accession>
<reference evidence="1 2" key="1">
    <citation type="submission" date="2018-01" db="EMBL/GenBank/DDBJ databases">
        <title>Halomonas endophytica sp. nov., isolated from storage liquid in the stems of Populus euphratica.</title>
        <authorList>
            <person name="Chen C."/>
        </authorList>
    </citation>
    <scope>NUCLEOTIDE SEQUENCE [LARGE SCALE GENOMIC DNA]</scope>
    <source>
        <strain evidence="1 2">BZ-SZ-XJ27</strain>
    </source>
</reference>
<dbReference type="Pfam" id="PF11279">
    <property type="entry name" value="DUF3080"/>
    <property type="match status" value="1"/>
</dbReference>
<keyword evidence="2" id="KW-1185">Reference proteome</keyword>
<evidence type="ECO:0000313" key="2">
    <source>
        <dbReference type="Proteomes" id="UP000235547"/>
    </source>
</evidence>
<dbReference type="EMBL" id="PNRG01000024">
    <property type="protein sequence ID" value="PMR79737.1"/>
    <property type="molecule type" value="Genomic_DNA"/>
</dbReference>
<dbReference type="PROSITE" id="PS51257">
    <property type="entry name" value="PROKAR_LIPOPROTEIN"/>
    <property type="match status" value="1"/>
</dbReference>
<dbReference type="OrthoDB" id="6997572at2"/>
<organism evidence="1 2">
    <name type="scientific">Halomonas urumqiensis</name>
    <dbReference type="NCBI Taxonomy" id="1684789"/>
    <lineage>
        <taxon>Bacteria</taxon>
        <taxon>Pseudomonadati</taxon>
        <taxon>Pseudomonadota</taxon>
        <taxon>Gammaproteobacteria</taxon>
        <taxon>Oceanospirillales</taxon>
        <taxon>Halomonadaceae</taxon>
        <taxon>Halomonas</taxon>
    </lineage>
</organism>
<gene>
    <name evidence="1" type="ORF">C1H70_10940</name>
</gene>
<proteinExistence type="predicted"/>
<evidence type="ECO:0000313" key="1">
    <source>
        <dbReference type="EMBL" id="PMR79737.1"/>
    </source>
</evidence>
<dbReference type="RefSeq" id="WP_102588383.1">
    <property type="nucleotide sequence ID" value="NZ_BNAE01000014.1"/>
</dbReference>
<dbReference type="Proteomes" id="UP000235547">
    <property type="component" value="Unassembled WGS sequence"/>
</dbReference>